<keyword evidence="3" id="KW-1185">Reference proteome</keyword>
<feature type="compositionally biased region" description="Polar residues" evidence="1">
    <location>
        <begin position="360"/>
        <end position="372"/>
    </location>
</feature>
<evidence type="ECO:0000313" key="2">
    <source>
        <dbReference type="EMBL" id="KAK1752086.1"/>
    </source>
</evidence>
<reference evidence="2" key="1">
    <citation type="submission" date="2023-06" db="EMBL/GenBank/DDBJ databases">
        <title>Genome-scale phylogeny and comparative genomics of the fungal order Sordariales.</title>
        <authorList>
            <consortium name="Lawrence Berkeley National Laboratory"/>
            <person name="Hensen N."/>
            <person name="Bonometti L."/>
            <person name="Westerberg I."/>
            <person name="Brannstrom I.O."/>
            <person name="Guillou S."/>
            <person name="Cros-Aarteil S."/>
            <person name="Calhoun S."/>
            <person name="Haridas S."/>
            <person name="Kuo A."/>
            <person name="Mondo S."/>
            <person name="Pangilinan J."/>
            <person name="Riley R."/>
            <person name="Labutti K."/>
            <person name="Andreopoulos B."/>
            <person name="Lipzen A."/>
            <person name="Chen C."/>
            <person name="Yanf M."/>
            <person name="Daum C."/>
            <person name="Ng V."/>
            <person name="Clum A."/>
            <person name="Steindorff A."/>
            <person name="Ohm R."/>
            <person name="Martin F."/>
            <person name="Silar P."/>
            <person name="Natvig D."/>
            <person name="Lalanne C."/>
            <person name="Gautier V."/>
            <person name="Ament-Velasquez S.L."/>
            <person name="Kruys A."/>
            <person name="Hutchinson M.I."/>
            <person name="Powell A.J."/>
            <person name="Barry K."/>
            <person name="Miller A.N."/>
            <person name="Grigoriev I.V."/>
            <person name="Debuchy R."/>
            <person name="Gladieux P."/>
            <person name="Thoren M.H."/>
            <person name="Johannesson H."/>
        </authorList>
    </citation>
    <scope>NUCLEOTIDE SEQUENCE</scope>
    <source>
        <strain evidence="2">PSN4</strain>
    </source>
</reference>
<name>A0AAJ0B5L3_9PEZI</name>
<sequence length="507" mass="55492">MAPTNHRTDWVPLSDPVKYSIVHSMTRSGLSFTRTMDQLGLDFKDQAQVIELIAKETAKMRNIDEEIAKTLPGEYDPTWLEQAPSYPAPIVDQIPPKEIQQGCEFLKFMGLDKVAKDLDSYRGMAVTFDYQIPIVDHLESDGIAGLIPHFNIGCHSRLKALSESAEERGVLQPRGISSAEVLARMDPPEGTITPRRLERQDTPAELAAPTRVSQIPDGQYQVDDEGENLEQAVLKKSAPLVQGGLQVTDCRAENMLDLVRVFSPQVEEQADLALEKYQHLIKGFERAEEQQALEEASEEDSEAQTEATGRKRKKRAAYESDDGEWLEPRKRPRPSGTMKKKSEPVVKRPPRKSRLKDTPTPKTSVRDTTTPTGSVSGKAGNAGKKAAPSSPVKQTRVPTGRPVGRPRKYPLPTLGEAAVLPADGQPADLSLSPAKGSVSGSPECPPPSSSRGNSEVDDVQDKSVPASMENGRSSDRSIAQLRAPFRRPPRRPTAAPALVKSPMLPVA</sequence>
<feature type="compositionally biased region" description="Low complexity" evidence="1">
    <location>
        <begin position="373"/>
        <end position="403"/>
    </location>
</feature>
<gene>
    <name evidence="2" type="ORF">QBC47DRAFT_65256</name>
</gene>
<dbReference type="Proteomes" id="UP001239445">
    <property type="component" value="Unassembled WGS sequence"/>
</dbReference>
<protein>
    <submittedName>
        <fullName evidence="2">Uncharacterized protein</fullName>
    </submittedName>
</protein>
<dbReference type="AlphaFoldDB" id="A0AAJ0B5L3"/>
<feature type="compositionally biased region" description="Acidic residues" evidence="1">
    <location>
        <begin position="291"/>
        <end position="303"/>
    </location>
</feature>
<accession>A0AAJ0B5L3</accession>
<dbReference type="EMBL" id="MU839840">
    <property type="protein sequence ID" value="KAK1752086.1"/>
    <property type="molecule type" value="Genomic_DNA"/>
</dbReference>
<proteinExistence type="predicted"/>
<comment type="caution">
    <text evidence="2">The sequence shown here is derived from an EMBL/GenBank/DDBJ whole genome shotgun (WGS) entry which is preliminary data.</text>
</comment>
<evidence type="ECO:0000313" key="3">
    <source>
        <dbReference type="Proteomes" id="UP001239445"/>
    </source>
</evidence>
<feature type="region of interest" description="Disordered" evidence="1">
    <location>
        <begin position="291"/>
        <end position="507"/>
    </location>
</feature>
<evidence type="ECO:0000256" key="1">
    <source>
        <dbReference type="SAM" id="MobiDB-lite"/>
    </source>
</evidence>
<organism evidence="2 3">
    <name type="scientific">Echria macrotheca</name>
    <dbReference type="NCBI Taxonomy" id="438768"/>
    <lineage>
        <taxon>Eukaryota</taxon>
        <taxon>Fungi</taxon>
        <taxon>Dikarya</taxon>
        <taxon>Ascomycota</taxon>
        <taxon>Pezizomycotina</taxon>
        <taxon>Sordariomycetes</taxon>
        <taxon>Sordariomycetidae</taxon>
        <taxon>Sordariales</taxon>
        <taxon>Schizotheciaceae</taxon>
        <taxon>Echria</taxon>
    </lineage>
</organism>